<evidence type="ECO:0000256" key="3">
    <source>
        <dbReference type="ARBA" id="ARBA00022676"/>
    </source>
</evidence>
<dbReference type="PANTHER" id="PTHR33908">
    <property type="entry name" value="MANNOSYLTRANSFERASE YKCB-RELATED"/>
    <property type="match status" value="1"/>
</dbReference>
<evidence type="ECO:0000313" key="9">
    <source>
        <dbReference type="EMBL" id="SUZ84764.1"/>
    </source>
</evidence>
<feature type="transmembrane region" description="Helical" evidence="8">
    <location>
        <begin position="344"/>
        <end position="361"/>
    </location>
</feature>
<reference evidence="9" key="1">
    <citation type="submission" date="2018-05" db="EMBL/GenBank/DDBJ databases">
        <authorList>
            <person name="Lanie J.A."/>
            <person name="Ng W.-L."/>
            <person name="Kazmierczak K.M."/>
            <person name="Andrzejewski T.M."/>
            <person name="Davidsen T.M."/>
            <person name="Wayne K.J."/>
            <person name="Tettelin H."/>
            <person name="Glass J.I."/>
            <person name="Rusch D."/>
            <person name="Podicherti R."/>
            <person name="Tsui H.-C.T."/>
            <person name="Winkler M.E."/>
        </authorList>
    </citation>
    <scope>NUCLEOTIDE SEQUENCE</scope>
</reference>
<evidence type="ECO:0000256" key="6">
    <source>
        <dbReference type="ARBA" id="ARBA00022989"/>
    </source>
</evidence>
<evidence type="ECO:0000256" key="8">
    <source>
        <dbReference type="SAM" id="Phobius"/>
    </source>
</evidence>
<feature type="transmembrane region" description="Helical" evidence="8">
    <location>
        <begin position="319"/>
        <end position="338"/>
    </location>
</feature>
<feature type="transmembrane region" description="Helical" evidence="8">
    <location>
        <begin position="293"/>
        <end position="312"/>
    </location>
</feature>
<protein>
    <recommendedName>
        <fullName evidence="10">Glycosyltransferase RgtA/B/C/D-like domain-containing protein</fullName>
    </recommendedName>
</protein>
<evidence type="ECO:0000256" key="5">
    <source>
        <dbReference type="ARBA" id="ARBA00022692"/>
    </source>
</evidence>
<feature type="transmembrane region" description="Helical" evidence="8">
    <location>
        <begin position="100"/>
        <end position="122"/>
    </location>
</feature>
<dbReference type="AlphaFoldDB" id="A0A381R0L1"/>
<comment type="subcellular location">
    <subcellularLocation>
        <location evidence="1">Cell membrane</location>
        <topology evidence="1">Multi-pass membrane protein</topology>
    </subcellularLocation>
</comment>
<keyword evidence="6 8" id="KW-1133">Transmembrane helix</keyword>
<organism evidence="9">
    <name type="scientific">marine metagenome</name>
    <dbReference type="NCBI Taxonomy" id="408172"/>
    <lineage>
        <taxon>unclassified sequences</taxon>
        <taxon>metagenomes</taxon>
        <taxon>ecological metagenomes</taxon>
    </lineage>
</organism>
<gene>
    <name evidence="9" type="ORF">METZ01_LOCUS37618</name>
</gene>
<feature type="transmembrane region" description="Helical" evidence="8">
    <location>
        <begin position="181"/>
        <end position="210"/>
    </location>
</feature>
<evidence type="ECO:0000256" key="2">
    <source>
        <dbReference type="ARBA" id="ARBA00022475"/>
    </source>
</evidence>
<keyword evidence="4" id="KW-0808">Transferase</keyword>
<dbReference type="InterPro" id="IPR050297">
    <property type="entry name" value="LipidA_mod_glycosyltrf_83"/>
</dbReference>
<feature type="transmembrane region" description="Helical" evidence="8">
    <location>
        <begin position="21"/>
        <end position="42"/>
    </location>
</feature>
<evidence type="ECO:0000256" key="7">
    <source>
        <dbReference type="ARBA" id="ARBA00023136"/>
    </source>
</evidence>
<keyword evidence="5 8" id="KW-0812">Transmembrane</keyword>
<evidence type="ECO:0000256" key="1">
    <source>
        <dbReference type="ARBA" id="ARBA00004651"/>
    </source>
</evidence>
<keyword evidence="7 8" id="KW-0472">Membrane</keyword>
<evidence type="ECO:0008006" key="10">
    <source>
        <dbReference type="Google" id="ProtNLM"/>
    </source>
</evidence>
<name>A0A381R0L1_9ZZZZ</name>
<keyword evidence="2" id="KW-1003">Cell membrane</keyword>
<sequence length="570" mass="60967">MTRRGRGKVPKAEQDGIKRPVHPAVILAVVALVHLAIALPALNPAPHNGGDNAGYLSLAYSLTTGAGYVEAWDPALAPHTKYPPLYPALLAGAMGLGAEAWITFKILSLLLVTVGLTVCFAWVRDRHGVGLAAGVSLVLAFSPALLWSTNWILSDPLFLALTLACLWSFHKSEHVAVPSRWILAGCVLAILSTFTRTAGLPLVLAVGAWLGLARHWRALAGFVIAFAAPNLLWWLRSRAGGEAQYVSEFWMIDPYQPDLGQAGIGDLVARMLENLQGYVLVHIPAGLSPWSGGALTALGLVVMAAALAGWVARIRVRWTVVELFTPLYFGLILLWPAVWSGDRFALPLYPLMLFYAGEALVRGAKRIDARLPVVAGVIAVAALLVPSMQSWGQAVSGANTCRSFVRQGGPFACYSQGFQQFVSAARWVGENVPDGSAVFSRKPRIFYTLSGVRSRTYPLSADPERFFREAREIGVSYVVLDQVDGLGGAYVGAVVRDRPWAFCGLVGVGEGDVRTQILGIIEGAVDPGGEVSPGSTIRLAPCSEGMVRPDPRSLPAYSATRLPLLALPAP</sequence>
<feature type="transmembrane region" description="Helical" evidence="8">
    <location>
        <begin position="129"/>
        <end position="146"/>
    </location>
</feature>
<keyword evidence="3" id="KW-0328">Glycosyltransferase</keyword>
<accession>A0A381R0L1</accession>
<dbReference type="PANTHER" id="PTHR33908:SF11">
    <property type="entry name" value="MEMBRANE PROTEIN"/>
    <property type="match status" value="1"/>
</dbReference>
<dbReference type="GO" id="GO:0016763">
    <property type="term" value="F:pentosyltransferase activity"/>
    <property type="evidence" value="ECO:0007669"/>
    <property type="project" value="TreeGrafter"/>
</dbReference>
<feature type="transmembrane region" description="Helical" evidence="8">
    <location>
        <begin position="373"/>
        <end position="392"/>
    </location>
</feature>
<dbReference type="EMBL" id="UINC01001605">
    <property type="protein sequence ID" value="SUZ84764.1"/>
    <property type="molecule type" value="Genomic_DNA"/>
</dbReference>
<dbReference type="GO" id="GO:0008610">
    <property type="term" value="P:lipid biosynthetic process"/>
    <property type="evidence" value="ECO:0007669"/>
    <property type="project" value="UniProtKB-ARBA"/>
</dbReference>
<feature type="transmembrane region" description="Helical" evidence="8">
    <location>
        <begin position="216"/>
        <end position="235"/>
    </location>
</feature>
<dbReference type="GO" id="GO:0005886">
    <property type="term" value="C:plasma membrane"/>
    <property type="evidence" value="ECO:0007669"/>
    <property type="project" value="UniProtKB-SubCell"/>
</dbReference>
<evidence type="ECO:0000256" key="4">
    <source>
        <dbReference type="ARBA" id="ARBA00022679"/>
    </source>
</evidence>
<proteinExistence type="predicted"/>